<gene>
    <name evidence="2" type="ORF">BLS_009512</name>
    <name evidence="4" type="ORF">EG327_007045</name>
    <name evidence="3" type="ORF">EG328_006526</name>
</gene>
<comment type="caution">
    <text evidence="4">The sequence shown here is derived from an EMBL/GenBank/DDBJ whole genome shotgun (WGS) entry which is preliminary data.</text>
</comment>
<protein>
    <recommendedName>
        <fullName evidence="7">F-box domain-containing protein</fullName>
    </recommendedName>
</protein>
<evidence type="ECO:0000313" key="5">
    <source>
        <dbReference type="Proteomes" id="UP000447873"/>
    </source>
</evidence>
<dbReference type="EMBL" id="WNWR01000415">
    <property type="protein sequence ID" value="KAE9979383.1"/>
    <property type="molecule type" value="Genomic_DNA"/>
</dbReference>
<keyword evidence="6" id="KW-1185">Reference proteome</keyword>
<proteinExistence type="predicted"/>
<dbReference type="Proteomes" id="UP000447873">
    <property type="component" value="Unassembled WGS sequence"/>
</dbReference>
<evidence type="ECO:0000313" key="2">
    <source>
        <dbReference type="EMBL" id="KAE9963226.1"/>
    </source>
</evidence>
<feature type="compositionally biased region" description="Basic and acidic residues" evidence="1">
    <location>
        <begin position="1"/>
        <end position="11"/>
    </location>
</feature>
<evidence type="ECO:0000256" key="1">
    <source>
        <dbReference type="SAM" id="MobiDB-lite"/>
    </source>
</evidence>
<dbReference type="OrthoDB" id="3907744at2759"/>
<feature type="compositionally biased region" description="Polar residues" evidence="1">
    <location>
        <begin position="25"/>
        <end position="39"/>
    </location>
</feature>
<dbReference type="AlphaFoldDB" id="A0A8H3V263"/>
<dbReference type="EMBL" id="WNWQ01000878">
    <property type="protein sequence ID" value="KAE9963226.1"/>
    <property type="molecule type" value="Genomic_DNA"/>
</dbReference>
<organism evidence="4 6">
    <name type="scientific">Venturia inaequalis</name>
    <name type="common">Apple scab fungus</name>
    <dbReference type="NCBI Taxonomy" id="5025"/>
    <lineage>
        <taxon>Eukaryota</taxon>
        <taxon>Fungi</taxon>
        <taxon>Dikarya</taxon>
        <taxon>Ascomycota</taxon>
        <taxon>Pezizomycotina</taxon>
        <taxon>Dothideomycetes</taxon>
        <taxon>Pleosporomycetidae</taxon>
        <taxon>Venturiales</taxon>
        <taxon>Venturiaceae</taxon>
        <taxon>Venturia</taxon>
    </lineage>
</organism>
<dbReference type="Proteomes" id="UP000490939">
    <property type="component" value="Unassembled WGS sequence"/>
</dbReference>
<name>A0A8H3V263_VENIN</name>
<sequence>MKRKSSTEHGSNKKTRRQGVKRQIFTAQPTMNDPQPSSTLPPRASLLGLPTEIRLQILGYLLPDSAIIPHRMQNPILCNVHPMSGENDRQYCVESFKQAQKDHAQAKDIRPWLQGYEPLRENLESCWPSIMRVNHQLYAESLPLAYDHKTFTAEIWDSGDYLSLCGKDYPENEGRLRWSDIAWSDFYSEAKMARLFVALRNIQSLKLNINFPPMDGDEIEFPHFLFMTATLVHFLTATGVLKQLVIKLRPFGYGNGGEPNYLESIKAILEPLQTLRSLDSARIVLGCAHFQTQTQRPDLDDEDEDKEPDDFFYDKASRDNLLEHLKAAEKVMCSKRDPAEKQPMIESFLQYMREYNRVWMEYRDVLRNEAIKFCYELENDLLDQAWQACKRGDLEAFKKVKKERGARRRMATEVHKTCGSE</sequence>
<reference evidence="4 6" key="1">
    <citation type="submission" date="2019-07" db="EMBL/GenBank/DDBJ databases">
        <title>Venturia inaequalis Genome Resource.</title>
        <authorList>
            <person name="Lichtner F.J."/>
        </authorList>
    </citation>
    <scope>NUCLEOTIDE SEQUENCE [LARGE SCALE GENOMIC DNA]</scope>
    <source>
        <strain evidence="3 5">120213</strain>
        <strain evidence="2">Bline_iso_100314</strain>
        <strain evidence="4 6">DMI_063113</strain>
    </source>
</reference>
<accession>A0A8H3V263</accession>
<evidence type="ECO:0000313" key="3">
    <source>
        <dbReference type="EMBL" id="KAE9970019.1"/>
    </source>
</evidence>
<dbReference type="EMBL" id="WNWS01000347">
    <property type="protein sequence ID" value="KAE9970019.1"/>
    <property type="molecule type" value="Genomic_DNA"/>
</dbReference>
<dbReference type="Proteomes" id="UP000433883">
    <property type="component" value="Unassembled WGS sequence"/>
</dbReference>
<feature type="region of interest" description="Disordered" evidence="1">
    <location>
        <begin position="1"/>
        <end position="39"/>
    </location>
</feature>
<evidence type="ECO:0008006" key="7">
    <source>
        <dbReference type="Google" id="ProtNLM"/>
    </source>
</evidence>
<evidence type="ECO:0000313" key="4">
    <source>
        <dbReference type="EMBL" id="KAE9979383.1"/>
    </source>
</evidence>
<evidence type="ECO:0000313" key="6">
    <source>
        <dbReference type="Proteomes" id="UP000490939"/>
    </source>
</evidence>